<dbReference type="EMBL" id="JAKJXO020000002">
    <property type="protein sequence ID" value="KAL1610556.1"/>
    <property type="molecule type" value="Genomic_DNA"/>
</dbReference>
<name>A0ABR3S1J5_9PLEO</name>
<proteinExistence type="predicted"/>
<sequence>MTLLRMVDRVDRTVYRDALDVSGAMTVPLSMVIAALQEELVLPTEFKPPAPVQAVLSQLTQKMLEFHLCKLAVEDDYFPPSFSHTTFRADLLVACLSTVETLLDTFCDLPNLAVLSLPYGYWGMVGHAIKIYSRLSEVKYGRWSPTVNPRHVFGRLVEKMEEANAAGRNATPPRRMPEFYEQIVAKLRDLGEVKTNSTANDAFPNGDDLLDSDMMGGILFDLLDWV</sequence>
<gene>
    <name evidence="1" type="ORF">SLS60_002225</name>
</gene>
<organism evidence="1 2">
    <name type="scientific">Paraconiothyrium brasiliense</name>
    <dbReference type="NCBI Taxonomy" id="300254"/>
    <lineage>
        <taxon>Eukaryota</taxon>
        <taxon>Fungi</taxon>
        <taxon>Dikarya</taxon>
        <taxon>Ascomycota</taxon>
        <taxon>Pezizomycotina</taxon>
        <taxon>Dothideomycetes</taxon>
        <taxon>Pleosporomycetidae</taxon>
        <taxon>Pleosporales</taxon>
        <taxon>Massarineae</taxon>
        <taxon>Didymosphaeriaceae</taxon>
        <taxon>Paraconiothyrium</taxon>
    </lineage>
</organism>
<protein>
    <submittedName>
        <fullName evidence="1">Uncharacterized protein</fullName>
    </submittedName>
</protein>
<reference evidence="1 2" key="1">
    <citation type="submission" date="2024-02" db="EMBL/GenBank/DDBJ databases">
        <title>De novo assembly and annotation of 12 fungi associated with fruit tree decline syndrome in Ontario, Canada.</title>
        <authorList>
            <person name="Sulman M."/>
            <person name="Ellouze W."/>
            <person name="Ilyukhin E."/>
        </authorList>
    </citation>
    <scope>NUCLEOTIDE SEQUENCE [LARGE SCALE GENOMIC DNA]</scope>
    <source>
        <strain evidence="1 2">M42-189</strain>
    </source>
</reference>
<dbReference type="Proteomes" id="UP001521785">
    <property type="component" value="Unassembled WGS sequence"/>
</dbReference>
<comment type="caution">
    <text evidence="1">The sequence shown here is derived from an EMBL/GenBank/DDBJ whole genome shotgun (WGS) entry which is preliminary data.</text>
</comment>
<keyword evidence="2" id="KW-1185">Reference proteome</keyword>
<evidence type="ECO:0000313" key="1">
    <source>
        <dbReference type="EMBL" id="KAL1610556.1"/>
    </source>
</evidence>
<accession>A0ABR3S1J5</accession>
<evidence type="ECO:0000313" key="2">
    <source>
        <dbReference type="Proteomes" id="UP001521785"/>
    </source>
</evidence>